<gene>
    <name evidence="2" type="ORF">CH341_13270</name>
</gene>
<keyword evidence="1" id="KW-0472">Membrane</keyword>
<reference evidence="2 3" key="1">
    <citation type="submission" date="2017-07" db="EMBL/GenBank/DDBJ databases">
        <title>Draft Genome Sequences of Select Purple Nonsulfur Bacteria.</title>
        <authorList>
            <person name="Lasarre B."/>
            <person name="Mckinlay J.B."/>
        </authorList>
    </citation>
    <scope>NUCLEOTIDE SEQUENCE [LARGE SCALE GENOMIC DNA]</scope>
    <source>
        <strain evidence="2 3">DSM 5909</strain>
    </source>
</reference>
<sequence>MNSAGPAGPVGPTASSAAGVVGRLAWGAAIAVAVAVVLLSVNAPLVAGAGVETGDFAANTLLILDAKSFGLLTGNYSRVGFNHPGPAILYVLAAGEAVIHDRLGLVSSPFAGQLVAVSLYATIWIVLIFRVLCRAFEDTAPAALATAVFTLCIAMLDGQTLNGPWFPHLYVCPFAAFVVAISRLVHGRTDSLGTLAVSAGFLVNGHASFGVVMLVMGLTVLAANTVLETDRGSGTRIASRRFWGANLTRLAVAGALLFVFFIPLLILTVRAFPGPVMDYLNFGAHRKSNGILASLRFIWFFWGGPVPFVVGAVIALPALVLLGRRSDLDGFTRGANGLIAAFVAAFLAMLTYARHGVDMIELQYIGYFYYAVPALAAGLAAACLLKLVRSRLRAAVALVAWVFCLAGVHRAMAQPGDYVVEYNAPGVVDIYRAVKPLAAAGRIVLDLDGSNDWGYVWGHVVGVQAYAKRRHEDLFCIDRSWHILFTRKALCTAAELAGHPRYTVRKAEPTPGGPPQVAVQGLVFTRTGP</sequence>
<feature type="transmembrane region" description="Helical" evidence="1">
    <location>
        <begin position="110"/>
        <end position="132"/>
    </location>
</feature>
<dbReference type="AlphaFoldDB" id="A0A327L116"/>
<keyword evidence="1" id="KW-1133">Transmembrane helix</keyword>
<proteinExistence type="predicted"/>
<comment type="caution">
    <text evidence="2">The sequence shown here is derived from an EMBL/GenBank/DDBJ whole genome shotgun (WGS) entry which is preliminary data.</text>
</comment>
<feature type="transmembrane region" description="Helical" evidence="1">
    <location>
        <begin position="20"/>
        <end position="41"/>
    </location>
</feature>
<feature type="transmembrane region" description="Helical" evidence="1">
    <location>
        <begin position="392"/>
        <end position="412"/>
    </location>
</feature>
<evidence type="ECO:0000313" key="3">
    <source>
        <dbReference type="Proteomes" id="UP000249130"/>
    </source>
</evidence>
<feature type="transmembrane region" description="Helical" evidence="1">
    <location>
        <begin position="297"/>
        <end position="322"/>
    </location>
</feature>
<feature type="transmembrane region" description="Helical" evidence="1">
    <location>
        <begin position="247"/>
        <end position="272"/>
    </location>
</feature>
<keyword evidence="1" id="KW-0812">Transmembrane</keyword>
<protein>
    <recommendedName>
        <fullName evidence="4">Glycosyltransferase RgtA/B/C/D-like domain-containing protein</fullName>
    </recommendedName>
</protein>
<evidence type="ECO:0000256" key="1">
    <source>
        <dbReference type="SAM" id="Phobius"/>
    </source>
</evidence>
<evidence type="ECO:0000313" key="2">
    <source>
        <dbReference type="EMBL" id="RAI43645.1"/>
    </source>
</evidence>
<keyword evidence="3" id="KW-1185">Reference proteome</keyword>
<dbReference type="Proteomes" id="UP000249130">
    <property type="component" value="Unassembled WGS sequence"/>
</dbReference>
<dbReference type="EMBL" id="NPEX01000078">
    <property type="protein sequence ID" value="RAI43645.1"/>
    <property type="molecule type" value="Genomic_DNA"/>
</dbReference>
<organism evidence="2 3">
    <name type="scientific">Rhodoplanes roseus</name>
    <dbReference type="NCBI Taxonomy" id="29409"/>
    <lineage>
        <taxon>Bacteria</taxon>
        <taxon>Pseudomonadati</taxon>
        <taxon>Pseudomonadota</taxon>
        <taxon>Alphaproteobacteria</taxon>
        <taxon>Hyphomicrobiales</taxon>
        <taxon>Nitrobacteraceae</taxon>
        <taxon>Rhodoplanes</taxon>
    </lineage>
</organism>
<feature type="transmembrane region" description="Helical" evidence="1">
    <location>
        <begin position="206"/>
        <end position="227"/>
    </location>
</feature>
<feature type="transmembrane region" description="Helical" evidence="1">
    <location>
        <begin position="334"/>
        <end position="352"/>
    </location>
</feature>
<name>A0A327L116_9BRAD</name>
<evidence type="ECO:0008006" key="4">
    <source>
        <dbReference type="Google" id="ProtNLM"/>
    </source>
</evidence>
<feature type="transmembrane region" description="Helical" evidence="1">
    <location>
        <begin position="364"/>
        <end position="385"/>
    </location>
</feature>
<feature type="transmembrane region" description="Helical" evidence="1">
    <location>
        <begin position="138"/>
        <end position="156"/>
    </location>
</feature>
<accession>A0A327L116</accession>